<dbReference type="RefSeq" id="WP_037050003.1">
    <property type="nucleotide sequence ID" value="NZ_BAAAUZ010000026.1"/>
</dbReference>
<evidence type="ECO:0000313" key="1">
    <source>
        <dbReference type="EMBL" id="GLL14305.1"/>
    </source>
</evidence>
<name>A0A9W6NYA1_9PSEU</name>
<reference evidence="1" key="1">
    <citation type="journal article" date="2014" name="Int. J. Syst. Evol. Microbiol.">
        <title>Complete genome sequence of Corynebacterium casei LMG S-19264T (=DSM 44701T), isolated from a smear-ripened cheese.</title>
        <authorList>
            <consortium name="US DOE Joint Genome Institute (JGI-PGF)"/>
            <person name="Walter F."/>
            <person name="Albersmeier A."/>
            <person name="Kalinowski J."/>
            <person name="Ruckert C."/>
        </authorList>
    </citation>
    <scope>NUCLEOTIDE SEQUENCE</scope>
    <source>
        <strain evidence="1">VKM Ac-1069</strain>
    </source>
</reference>
<protein>
    <submittedName>
        <fullName evidence="1">Uncharacterized protein</fullName>
    </submittedName>
</protein>
<comment type="caution">
    <text evidence="1">The sequence shown here is derived from an EMBL/GenBank/DDBJ whole genome shotgun (WGS) entry which is preliminary data.</text>
</comment>
<dbReference type="EMBL" id="BSFQ01000030">
    <property type="protein sequence ID" value="GLL14305.1"/>
    <property type="molecule type" value="Genomic_DNA"/>
</dbReference>
<reference evidence="1" key="2">
    <citation type="submission" date="2023-01" db="EMBL/GenBank/DDBJ databases">
        <authorList>
            <person name="Sun Q."/>
            <person name="Evtushenko L."/>
        </authorList>
    </citation>
    <scope>NUCLEOTIDE SEQUENCE</scope>
    <source>
        <strain evidence="1">VKM Ac-1069</strain>
    </source>
</reference>
<sequence>MSRSSSGRTGARTALRAGLVLAASGVLVWAGGAAPALAQFSPPTYVTCTNLPGLGTGVAVGQGSAPVPAGLCGPVGGFSAPAVQPAPPMVPGSPF</sequence>
<dbReference type="Proteomes" id="UP001143463">
    <property type="component" value="Unassembled WGS sequence"/>
</dbReference>
<evidence type="ECO:0000313" key="2">
    <source>
        <dbReference type="Proteomes" id="UP001143463"/>
    </source>
</evidence>
<keyword evidence="2" id="KW-1185">Reference proteome</keyword>
<gene>
    <name evidence="1" type="ORF">GCM10017577_54520</name>
</gene>
<organism evidence="1 2">
    <name type="scientific">Pseudonocardia halophobica</name>
    <dbReference type="NCBI Taxonomy" id="29401"/>
    <lineage>
        <taxon>Bacteria</taxon>
        <taxon>Bacillati</taxon>
        <taxon>Actinomycetota</taxon>
        <taxon>Actinomycetes</taxon>
        <taxon>Pseudonocardiales</taxon>
        <taxon>Pseudonocardiaceae</taxon>
        <taxon>Pseudonocardia</taxon>
    </lineage>
</organism>
<accession>A0A9W6NYA1</accession>
<dbReference type="AlphaFoldDB" id="A0A9W6NYA1"/>
<proteinExistence type="predicted"/>